<dbReference type="AlphaFoldDB" id="A0A1G9VGI3"/>
<keyword evidence="5" id="KW-0410">Iron transport</keyword>
<keyword evidence="7" id="KW-0732">Signal</keyword>
<dbReference type="SUPFAM" id="SSF56935">
    <property type="entry name" value="Porins"/>
    <property type="match status" value="1"/>
</dbReference>
<sequence length="790" mass="87976">MSSSLPLAASWRSVFLPLLLLISVSFHLKAQSRTVGTIQGTVRTADGQPAEFINVVLEQSQRGAVTDANGRFEIRNVKPGTHTLVVSYVGLEAQQLTAEVVAGETTQLPEITLQETSQRLKEVIVTGDQTNTNKFAEPETDYVARMPLANLENPQVYSVISQELMQEQQITDIQGAIQNAPGVNSVVEGVGSGGVGLNVNLRGFSTGIALRNGMATNYVTLSDPVNLERIEVIKGPSATLFGSALISYGGLINRVTKQPFERFRGEVGYSTGSFGLSRLTLDVNTPLNDSKTALFRVNAVKHNENSFQDYGRQRTWALSPNFTYQASDRLTLNVEAELFQTRRPSAYFGISPGVTATNFDDLSYDFQYSYSSDQMQSQAQVFNVFARATYQLSDQWVSQTNFSSGHTDNEANYLFLTFLDNSQVRRMPMHIVSNFNSTQLQQNFIGTFHLGPLKNRLLVGVDYYELRTADRRTRFVYDTVSFANPQRDINWEGYQNQLGSTPPFFQYKRDSRTYSAYVSEVLNLTNQLLVMASARIDHFANKSESFEQTAVSPKLGLVYQVVPEQVSLFANYMDGFQNVAPDNTDPANTIAYKPEHATQWEGGVKTNLFSERVSATVSYYDITVRNIVRTVPNNDNIGGFNQVQDGTKNSKGVEVELIASPVRGWNVVAGYGYNDSQYTKASEDVQGHRPYSTPEHALNFWTSYQFPQGTLEGLGLGFGGNSVSEAFLDDANTFTIPAYTVLNATVFYNRPQYRIGVKLNNLGNEAYWTSSYWAMPQKTRHAVVSFAYKF</sequence>
<dbReference type="STRING" id="1075417.SAMN05421823_12026"/>
<dbReference type="PANTHER" id="PTHR32552">
    <property type="entry name" value="FERRICHROME IRON RECEPTOR-RELATED"/>
    <property type="match status" value="1"/>
</dbReference>
<evidence type="ECO:0000256" key="14">
    <source>
        <dbReference type="PROSITE-ProRule" id="PRU01360"/>
    </source>
</evidence>
<proteinExistence type="inferred from homology"/>
<dbReference type="Pfam" id="PF07715">
    <property type="entry name" value="Plug"/>
    <property type="match status" value="1"/>
</dbReference>
<dbReference type="InterPro" id="IPR036942">
    <property type="entry name" value="Beta-barrel_TonB_sf"/>
</dbReference>
<evidence type="ECO:0000313" key="18">
    <source>
        <dbReference type="EMBL" id="SDM71157.1"/>
    </source>
</evidence>
<dbReference type="NCBIfam" id="TIGR01783">
    <property type="entry name" value="TonB-siderophor"/>
    <property type="match status" value="1"/>
</dbReference>
<comment type="subcellular location">
    <subcellularLocation>
        <location evidence="1 14">Cell outer membrane</location>
        <topology evidence="1 14">Multi-pass membrane protein</topology>
    </subcellularLocation>
</comment>
<dbReference type="GO" id="GO:0038023">
    <property type="term" value="F:signaling receptor activity"/>
    <property type="evidence" value="ECO:0007669"/>
    <property type="project" value="InterPro"/>
</dbReference>
<evidence type="ECO:0000256" key="3">
    <source>
        <dbReference type="ARBA" id="ARBA00022448"/>
    </source>
</evidence>
<dbReference type="GO" id="GO:0009279">
    <property type="term" value="C:cell outer membrane"/>
    <property type="evidence" value="ECO:0007669"/>
    <property type="project" value="UniProtKB-SubCell"/>
</dbReference>
<dbReference type="OrthoDB" id="9758472at2"/>
<dbReference type="PROSITE" id="PS52016">
    <property type="entry name" value="TONB_DEPENDENT_REC_3"/>
    <property type="match status" value="1"/>
</dbReference>
<keyword evidence="12 18" id="KW-0675">Receptor</keyword>
<keyword evidence="11 14" id="KW-0472">Membrane</keyword>
<gene>
    <name evidence="18" type="ORF">SAMN05421823_12026</name>
</gene>
<dbReference type="InterPro" id="IPR010105">
    <property type="entry name" value="TonB_sidphr_rcpt"/>
</dbReference>
<evidence type="ECO:0000256" key="6">
    <source>
        <dbReference type="ARBA" id="ARBA00022692"/>
    </source>
</evidence>
<dbReference type="InterPro" id="IPR013784">
    <property type="entry name" value="Carb-bd-like_fold"/>
</dbReference>
<keyword evidence="6 14" id="KW-0812">Transmembrane</keyword>
<accession>A0A1G9VGI3</accession>
<feature type="domain" description="TonB-dependent receptor plug" evidence="17">
    <location>
        <begin position="152"/>
        <end position="244"/>
    </location>
</feature>
<evidence type="ECO:0000259" key="16">
    <source>
        <dbReference type="Pfam" id="PF00593"/>
    </source>
</evidence>
<evidence type="ECO:0000256" key="1">
    <source>
        <dbReference type="ARBA" id="ARBA00004571"/>
    </source>
</evidence>
<dbReference type="PANTHER" id="PTHR32552:SF68">
    <property type="entry name" value="FERRICHROME OUTER MEMBRANE TRANSPORTER_PHAGE RECEPTOR"/>
    <property type="match status" value="1"/>
</dbReference>
<dbReference type="InterPro" id="IPR039426">
    <property type="entry name" value="TonB-dep_rcpt-like"/>
</dbReference>
<dbReference type="GO" id="GO:0030246">
    <property type="term" value="F:carbohydrate binding"/>
    <property type="evidence" value="ECO:0007669"/>
    <property type="project" value="InterPro"/>
</dbReference>
<dbReference type="EMBL" id="FNFO01000020">
    <property type="protein sequence ID" value="SDM71157.1"/>
    <property type="molecule type" value="Genomic_DNA"/>
</dbReference>
<evidence type="ECO:0000256" key="12">
    <source>
        <dbReference type="ARBA" id="ARBA00023170"/>
    </source>
</evidence>
<evidence type="ECO:0000256" key="9">
    <source>
        <dbReference type="ARBA" id="ARBA00023065"/>
    </source>
</evidence>
<keyword evidence="9" id="KW-0406">Ion transport</keyword>
<comment type="similarity">
    <text evidence="2 14 15">Belongs to the TonB-dependent receptor family.</text>
</comment>
<keyword evidence="19" id="KW-1185">Reference proteome</keyword>
<evidence type="ECO:0000256" key="15">
    <source>
        <dbReference type="RuleBase" id="RU003357"/>
    </source>
</evidence>
<keyword evidence="3 14" id="KW-0813">Transport</keyword>
<dbReference type="GO" id="GO:0015891">
    <property type="term" value="P:siderophore transport"/>
    <property type="evidence" value="ECO:0007669"/>
    <property type="project" value="InterPro"/>
</dbReference>
<keyword evidence="10 15" id="KW-0798">TonB box</keyword>
<dbReference type="Gene3D" id="2.170.130.10">
    <property type="entry name" value="TonB-dependent receptor, plug domain"/>
    <property type="match status" value="1"/>
</dbReference>
<evidence type="ECO:0000313" key="19">
    <source>
        <dbReference type="Proteomes" id="UP000198510"/>
    </source>
</evidence>
<keyword evidence="8" id="KW-0408">Iron</keyword>
<evidence type="ECO:0000256" key="11">
    <source>
        <dbReference type="ARBA" id="ARBA00023136"/>
    </source>
</evidence>
<dbReference type="Gene3D" id="2.40.170.20">
    <property type="entry name" value="TonB-dependent receptor, beta-barrel domain"/>
    <property type="match status" value="1"/>
</dbReference>
<evidence type="ECO:0000256" key="4">
    <source>
        <dbReference type="ARBA" id="ARBA00022452"/>
    </source>
</evidence>
<dbReference type="InterPro" id="IPR000531">
    <property type="entry name" value="Beta-barrel_TonB"/>
</dbReference>
<evidence type="ECO:0000256" key="2">
    <source>
        <dbReference type="ARBA" id="ARBA00009810"/>
    </source>
</evidence>
<dbReference type="Pfam" id="PF00593">
    <property type="entry name" value="TonB_dep_Rec_b-barrel"/>
    <property type="match status" value="1"/>
</dbReference>
<protein>
    <submittedName>
        <fullName evidence="18">TonB-dependent siderophore receptor</fullName>
    </submittedName>
</protein>
<feature type="domain" description="TonB-dependent receptor-like beta-barrel" evidence="16">
    <location>
        <begin position="329"/>
        <end position="762"/>
    </location>
</feature>
<evidence type="ECO:0000256" key="10">
    <source>
        <dbReference type="ARBA" id="ARBA00023077"/>
    </source>
</evidence>
<dbReference type="Pfam" id="PF13715">
    <property type="entry name" value="CarbopepD_reg_2"/>
    <property type="match status" value="1"/>
</dbReference>
<dbReference type="RefSeq" id="WP_089688713.1">
    <property type="nucleotide sequence ID" value="NZ_FNFO01000020.1"/>
</dbReference>
<dbReference type="InterPro" id="IPR037066">
    <property type="entry name" value="Plug_dom_sf"/>
</dbReference>
<evidence type="ECO:0000256" key="13">
    <source>
        <dbReference type="ARBA" id="ARBA00023237"/>
    </source>
</evidence>
<evidence type="ECO:0000256" key="8">
    <source>
        <dbReference type="ARBA" id="ARBA00023004"/>
    </source>
</evidence>
<dbReference type="SUPFAM" id="SSF49452">
    <property type="entry name" value="Starch-binding domain-like"/>
    <property type="match status" value="1"/>
</dbReference>
<dbReference type="Proteomes" id="UP000198510">
    <property type="component" value="Unassembled WGS sequence"/>
</dbReference>
<name>A0A1G9VGI3_9BACT</name>
<keyword evidence="4 14" id="KW-1134">Transmembrane beta strand</keyword>
<evidence type="ECO:0000259" key="17">
    <source>
        <dbReference type="Pfam" id="PF07715"/>
    </source>
</evidence>
<organism evidence="18 19">
    <name type="scientific">Catalinimonas alkaloidigena</name>
    <dbReference type="NCBI Taxonomy" id="1075417"/>
    <lineage>
        <taxon>Bacteria</taxon>
        <taxon>Pseudomonadati</taxon>
        <taxon>Bacteroidota</taxon>
        <taxon>Cytophagia</taxon>
        <taxon>Cytophagales</taxon>
        <taxon>Catalimonadaceae</taxon>
        <taxon>Catalinimonas</taxon>
    </lineage>
</organism>
<keyword evidence="13 14" id="KW-0998">Cell outer membrane</keyword>
<evidence type="ECO:0000256" key="7">
    <source>
        <dbReference type="ARBA" id="ARBA00022729"/>
    </source>
</evidence>
<dbReference type="GO" id="GO:0015344">
    <property type="term" value="F:siderophore uptake transmembrane transporter activity"/>
    <property type="evidence" value="ECO:0007669"/>
    <property type="project" value="TreeGrafter"/>
</dbReference>
<dbReference type="Gene3D" id="2.60.40.1120">
    <property type="entry name" value="Carboxypeptidase-like, regulatory domain"/>
    <property type="match status" value="1"/>
</dbReference>
<reference evidence="18 19" key="1">
    <citation type="submission" date="2016-10" db="EMBL/GenBank/DDBJ databases">
        <authorList>
            <person name="de Groot N.N."/>
        </authorList>
    </citation>
    <scope>NUCLEOTIDE SEQUENCE [LARGE SCALE GENOMIC DNA]</scope>
    <source>
        <strain evidence="18 19">DSM 25186</strain>
    </source>
</reference>
<dbReference type="CDD" id="cd01347">
    <property type="entry name" value="ligand_gated_channel"/>
    <property type="match status" value="1"/>
</dbReference>
<evidence type="ECO:0000256" key="5">
    <source>
        <dbReference type="ARBA" id="ARBA00022496"/>
    </source>
</evidence>
<dbReference type="InterPro" id="IPR012910">
    <property type="entry name" value="Plug_dom"/>
</dbReference>